<reference evidence="1" key="1">
    <citation type="submission" date="2018-05" db="EMBL/GenBank/DDBJ databases">
        <authorList>
            <person name="Lanie J.A."/>
            <person name="Ng W.-L."/>
            <person name="Kazmierczak K.M."/>
            <person name="Andrzejewski T.M."/>
            <person name="Davidsen T.M."/>
            <person name="Wayne K.J."/>
            <person name="Tettelin H."/>
            <person name="Glass J.I."/>
            <person name="Rusch D."/>
            <person name="Podicherti R."/>
            <person name="Tsui H.-C.T."/>
            <person name="Winkler M.E."/>
        </authorList>
    </citation>
    <scope>NUCLEOTIDE SEQUENCE</scope>
</reference>
<dbReference type="AlphaFoldDB" id="A0A382D3S6"/>
<proteinExistence type="predicted"/>
<evidence type="ECO:0000313" key="1">
    <source>
        <dbReference type="EMBL" id="SVB32213.1"/>
    </source>
</evidence>
<name>A0A382D3S6_9ZZZZ</name>
<sequence length="45" mass="5475">MKRLFYVTGRLHNLCVRRVVYYDAGPDAVFRDRVYARSIYFDRLC</sequence>
<gene>
    <name evidence="1" type="ORF">METZ01_LOCUS185067</name>
</gene>
<protein>
    <submittedName>
        <fullName evidence="1">Uncharacterized protein</fullName>
    </submittedName>
</protein>
<accession>A0A382D3S6</accession>
<organism evidence="1">
    <name type="scientific">marine metagenome</name>
    <dbReference type="NCBI Taxonomy" id="408172"/>
    <lineage>
        <taxon>unclassified sequences</taxon>
        <taxon>metagenomes</taxon>
        <taxon>ecological metagenomes</taxon>
    </lineage>
</organism>
<dbReference type="EMBL" id="UINC01037150">
    <property type="protein sequence ID" value="SVB32213.1"/>
    <property type="molecule type" value="Genomic_DNA"/>
</dbReference>